<gene>
    <name evidence="3" type="ORF">SAMN04488557_4085</name>
</gene>
<dbReference type="Gene3D" id="3.30.110.170">
    <property type="entry name" value="Protein of unknown function (DUF541), domain 1"/>
    <property type="match status" value="1"/>
</dbReference>
<dbReference type="EMBL" id="FPCH01000005">
    <property type="protein sequence ID" value="SFV39062.1"/>
    <property type="molecule type" value="Genomic_DNA"/>
</dbReference>
<feature type="region of interest" description="Disordered" evidence="1">
    <location>
        <begin position="47"/>
        <end position="66"/>
    </location>
</feature>
<sequence>MPTALRSRFLVSALSGAVVTGFLMAQATGLQAQQMPIERSITVSATGTAEAEPDSARITSGVTTEAKTAREALTGNSETMSKVISELKAKGINPKDIQTAAFNVEPVMDYSKDGQPPQLRGYRVTNQVVVYVRVLDKLGEVLDEIVSAGANQIQGLSFVVSKEDTLKDDARKEAIANALRRAKLLAAAAGAEVGNVLQISEETQATGPVTYAPRLAKAEMSVPIEAGTSTLEARVTVTWALK</sequence>
<dbReference type="PANTHER" id="PTHR34387">
    <property type="entry name" value="SLR1258 PROTEIN"/>
    <property type="match status" value="1"/>
</dbReference>
<dbReference type="PANTHER" id="PTHR34387:SF1">
    <property type="entry name" value="PERIPLASMIC IMMUNOGENIC PROTEIN"/>
    <property type="match status" value="1"/>
</dbReference>
<evidence type="ECO:0000313" key="4">
    <source>
        <dbReference type="Proteomes" id="UP000199423"/>
    </source>
</evidence>
<dbReference type="AlphaFoldDB" id="A0A1I7NWN5"/>
<dbReference type="Gene3D" id="3.30.70.2970">
    <property type="entry name" value="Protein of unknown function (DUF541), domain 2"/>
    <property type="match status" value="1"/>
</dbReference>
<evidence type="ECO:0000256" key="1">
    <source>
        <dbReference type="SAM" id="MobiDB-lite"/>
    </source>
</evidence>
<protein>
    <recommendedName>
        <fullName evidence="5">26 kDa periplasmic immunogenic protein</fullName>
    </recommendedName>
</protein>
<dbReference type="InterPro" id="IPR052022">
    <property type="entry name" value="26kDa_periplasmic_antigen"/>
</dbReference>
<accession>A0A1I7NWN5</accession>
<feature type="signal peptide" evidence="2">
    <location>
        <begin position="1"/>
        <end position="32"/>
    </location>
</feature>
<feature type="compositionally biased region" description="Polar residues" evidence="1">
    <location>
        <begin position="57"/>
        <end position="66"/>
    </location>
</feature>
<dbReference type="GO" id="GO:0006974">
    <property type="term" value="P:DNA damage response"/>
    <property type="evidence" value="ECO:0007669"/>
    <property type="project" value="TreeGrafter"/>
</dbReference>
<evidence type="ECO:0008006" key="5">
    <source>
        <dbReference type="Google" id="ProtNLM"/>
    </source>
</evidence>
<dbReference type="OrthoDB" id="9813144at2"/>
<dbReference type="Proteomes" id="UP000199423">
    <property type="component" value="Unassembled WGS sequence"/>
</dbReference>
<keyword evidence="4" id="KW-1185">Reference proteome</keyword>
<evidence type="ECO:0000313" key="3">
    <source>
        <dbReference type="EMBL" id="SFV39062.1"/>
    </source>
</evidence>
<dbReference type="RefSeq" id="WP_092869593.1">
    <property type="nucleotide sequence ID" value="NZ_FPCH01000005.1"/>
</dbReference>
<feature type="chain" id="PRO_5011682692" description="26 kDa periplasmic immunogenic protein" evidence="2">
    <location>
        <begin position="33"/>
        <end position="242"/>
    </location>
</feature>
<dbReference type="STRING" id="51670.SAMN04488557_4085"/>
<dbReference type="InterPro" id="IPR007497">
    <property type="entry name" value="SIMPL/DUF541"/>
</dbReference>
<evidence type="ECO:0000256" key="2">
    <source>
        <dbReference type="SAM" id="SignalP"/>
    </source>
</evidence>
<name>A0A1I7NWN5_9HYPH</name>
<dbReference type="Pfam" id="PF04402">
    <property type="entry name" value="SIMPL"/>
    <property type="match status" value="1"/>
</dbReference>
<keyword evidence="2" id="KW-0732">Signal</keyword>
<proteinExistence type="predicted"/>
<reference evidence="4" key="1">
    <citation type="submission" date="2016-10" db="EMBL/GenBank/DDBJ databases">
        <authorList>
            <person name="Varghese N."/>
            <person name="Submissions S."/>
        </authorList>
    </citation>
    <scope>NUCLEOTIDE SEQUENCE [LARGE SCALE GENOMIC DNA]</scope>
    <source>
        <strain evidence="4">DSM 1565</strain>
    </source>
</reference>
<organism evidence="3 4">
    <name type="scientific">Hyphomicrobium facile</name>
    <dbReference type="NCBI Taxonomy" id="51670"/>
    <lineage>
        <taxon>Bacteria</taxon>
        <taxon>Pseudomonadati</taxon>
        <taxon>Pseudomonadota</taxon>
        <taxon>Alphaproteobacteria</taxon>
        <taxon>Hyphomicrobiales</taxon>
        <taxon>Hyphomicrobiaceae</taxon>
        <taxon>Hyphomicrobium</taxon>
    </lineage>
</organism>